<dbReference type="GeneID" id="63788886"/>
<comment type="caution">
    <text evidence="1">The sequence shown here is derived from an EMBL/GenBank/DDBJ whole genome shotgun (WGS) entry which is preliminary data.</text>
</comment>
<dbReference type="Proteomes" id="UP000193685">
    <property type="component" value="Unassembled WGS sequence"/>
</dbReference>
<reference evidence="1 2" key="1">
    <citation type="submission" date="2016-07" db="EMBL/GenBank/DDBJ databases">
        <title>Pervasive Adenine N6-methylation of Active Genes in Fungi.</title>
        <authorList>
            <consortium name="DOE Joint Genome Institute"/>
            <person name="Mondo S.J."/>
            <person name="Dannebaum R.O."/>
            <person name="Kuo R.C."/>
            <person name="Labutti K."/>
            <person name="Haridas S."/>
            <person name="Kuo A."/>
            <person name="Salamov A."/>
            <person name="Ahrendt S.R."/>
            <person name="Lipzen A."/>
            <person name="Sullivan W."/>
            <person name="Andreopoulos W.B."/>
            <person name="Clum A."/>
            <person name="Lindquist E."/>
            <person name="Daum C."/>
            <person name="Ramamoorthy G.K."/>
            <person name="Gryganskyi A."/>
            <person name="Culley D."/>
            <person name="Magnuson J.K."/>
            <person name="James T.Y."/>
            <person name="O'Malley M.A."/>
            <person name="Stajich J.E."/>
            <person name="Spatafora J.W."/>
            <person name="Visel A."/>
            <person name="Grigoriev I.V."/>
        </authorList>
    </citation>
    <scope>NUCLEOTIDE SEQUENCE [LARGE SCALE GENOMIC DNA]</scope>
    <source>
        <strain evidence="1 2">12-1054</strain>
    </source>
</reference>
<protein>
    <submittedName>
        <fullName evidence="1">Uncharacterized protein</fullName>
    </submittedName>
</protein>
<dbReference type="AlphaFoldDB" id="A0A1Y2EQ41"/>
<sequence length="169" mass="19271">MIPKMFKLRPISTMVATAQLFNLLLQSVFLAGLFYNHGILSVSAKDCKAFWLTLKDTTNGYDYKDTHCQYVLKSGKGVNVPQTIHNVDEGICFYVPEDENCPHGGEHGEENWFREHRPNNGQGSFGIFCSPRNLLDQPEKLPTNLDKDISVYWQLTGDRFCPARIFSHK</sequence>
<organism evidence="1 2">
    <name type="scientific">Protomyces lactucae-debilis</name>
    <dbReference type="NCBI Taxonomy" id="2754530"/>
    <lineage>
        <taxon>Eukaryota</taxon>
        <taxon>Fungi</taxon>
        <taxon>Dikarya</taxon>
        <taxon>Ascomycota</taxon>
        <taxon>Taphrinomycotina</taxon>
        <taxon>Taphrinomycetes</taxon>
        <taxon>Taphrinales</taxon>
        <taxon>Protomycetaceae</taxon>
        <taxon>Protomyces</taxon>
    </lineage>
</organism>
<keyword evidence="2" id="KW-1185">Reference proteome</keyword>
<evidence type="ECO:0000313" key="1">
    <source>
        <dbReference type="EMBL" id="ORY73657.1"/>
    </source>
</evidence>
<accession>A0A1Y2EQ41</accession>
<gene>
    <name evidence="1" type="ORF">BCR37DRAFT_416042</name>
</gene>
<dbReference type="RefSeq" id="XP_040721837.1">
    <property type="nucleotide sequence ID" value="XM_040872287.1"/>
</dbReference>
<dbReference type="EMBL" id="MCFI01000033">
    <property type="protein sequence ID" value="ORY73657.1"/>
    <property type="molecule type" value="Genomic_DNA"/>
</dbReference>
<evidence type="ECO:0000313" key="2">
    <source>
        <dbReference type="Proteomes" id="UP000193685"/>
    </source>
</evidence>
<name>A0A1Y2EQ41_PROLT</name>
<proteinExistence type="predicted"/>